<dbReference type="SUPFAM" id="SSF56655">
    <property type="entry name" value="Carbohydrate phosphatase"/>
    <property type="match status" value="1"/>
</dbReference>
<dbReference type="PRINTS" id="PR01959">
    <property type="entry name" value="SBIMPHPHTASE"/>
</dbReference>
<comment type="cofactor">
    <cofactor evidence="2 6">
        <name>Mg(2+)</name>
        <dbReference type="ChEBI" id="CHEBI:18420"/>
    </cofactor>
</comment>
<keyword evidence="5 6" id="KW-0460">Magnesium</keyword>
<dbReference type="Gene3D" id="3.30.540.10">
    <property type="entry name" value="Fructose-1,6-Bisphosphatase, subunit A, domain 1"/>
    <property type="match status" value="1"/>
</dbReference>
<evidence type="ECO:0000313" key="8">
    <source>
        <dbReference type="Proteomes" id="UP001180616"/>
    </source>
</evidence>
<proteinExistence type="inferred from homology"/>
<dbReference type="InterPro" id="IPR033942">
    <property type="entry name" value="IMPase"/>
</dbReference>
<dbReference type="InterPro" id="IPR020583">
    <property type="entry name" value="Inositol_monoP_metal-BS"/>
</dbReference>
<dbReference type="RefSeq" id="WP_309542563.1">
    <property type="nucleotide sequence ID" value="NZ_CP133659.1"/>
</dbReference>
<dbReference type="PANTHER" id="PTHR20854:SF4">
    <property type="entry name" value="INOSITOL-1-MONOPHOSPHATASE-RELATED"/>
    <property type="match status" value="1"/>
</dbReference>
<reference evidence="7" key="1">
    <citation type="submission" date="2023-09" db="EMBL/GenBank/DDBJ databases">
        <authorList>
            <consortium name="CW5 consortium"/>
            <person name="Lu C.-W."/>
        </authorList>
    </citation>
    <scope>NUCLEOTIDE SEQUENCE</scope>
    <source>
        <strain evidence="7">KPS</strain>
    </source>
</reference>
<accession>A0ABY9R4L3</accession>
<evidence type="ECO:0000313" key="7">
    <source>
        <dbReference type="EMBL" id="WMW66700.1"/>
    </source>
</evidence>
<dbReference type="EC" id="3.1.3.25" evidence="6"/>
<keyword evidence="8" id="KW-1185">Reference proteome</keyword>
<name>A0ABY9R4L3_9BACT</name>
<keyword evidence="3 6" id="KW-0479">Metal-binding</keyword>
<dbReference type="PRINTS" id="PR00377">
    <property type="entry name" value="IMPHPHTASES"/>
</dbReference>
<dbReference type="Pfam" id="PF00459">
    <property type="entry name" value="Inositol_P"/>
    <property type="match status" value="1"/>
</dbReference>
<dbReference type="Gene3D" id="3.40.190.80">
    <property type="match status" value="1"/>
</dbReference>
<evidence type="ECO:0000256" key="5">
    <source>
        <dbReference type="ARBA" id="ARBA00022842"/>
    </source>
</evidence>
<evidence type="ECO:0000256" key="4">
    <source>
        <dbReference type="ARBA" id="ARBA00022801"/>
    </source>
</evidence>
<keyword evidence="4 6" id="KW-0378">Hydrolase</keyword>
<protein>
    <recommendedName>
        <fullName evidence="6">Inositol-1-monophosphatase</fullName>
        <ecNumber evidence="6">3.1.3.25</ecNumber>
    </recommendedName>
</protein>
<comment type="similarity">
    <text evidence="6">Belongs to the inositol monophosphatase superfamily.</text>
</comment>
<sequence length="285" mass="30066">MSLHEASPTPLMPSATGGAHGLDLYAALTVALDAAKAGCAVLARGRSRLARVRTTTKSPGDITTELDARSEAAIFERIRQVYPDHARLGEESGSNAGDSGTSPYRWIVDPLDGTVNYVHGIPYYAVSVALEVDGVAVLGVVADPSRREFFTAVRGQGAYCNGHPLHVARRTRLDEAVVGTVVPPPKWPGMDRYLAHFCSVARSAAGMRRGGAAALDLAYVAAGRLDGFFVVSLKRWDLSAGALLVQEAGGAVADIDGHPDPLHANRLAAANGVLLPALLERLRSR</sequence>
<dbReference type="PROSITE" id="PS00629">
    <property type="entry name" value="IMP_1"/>
    <property type="match status" value="1"/>
</dbReference>
<organism evidence="7 8">
    <name type="scientific">Nitratidesulfovibrio liaohensis</name>
    <dbReference type="NCBI Taxonomy" id="2604158"/>
    <lineage>
        <taxon>Bacteria</taxon>
        <taxon>Pseudomonadati</taxon>
        <taxon>Thermodesulfobacteriota</taxon>
        <taxon>Desulfovibrionia</taxon>
        <taxon>Desulfovibrionales</taxon>
        <taxon>Desulfovibrionaceae</taxon>
        <taxon>Nitratidesulfovibrio</taxon>
    </lineage>
</organism>
<dbReference type="InterPro" id="IPR000760">
    <property type="entry name" value="Inositol_monophosphatase-like"/>
</dbReference>
<comment type="catalytic activity">
    <reaction evidence="1 6">
        <text>a myo-inositol phosphate + H2O = myo-inositol + phosphate</text>
        <dbReference type="Rhea" id="RHEA:24056"/>
        <dbReference type="ChEBI" id="CHEBI:15377"/>
        <dbReference type="ChEBI" id="CHEBI:17268"/>
        <dbReference type="ChEBI" id="CHEBI:43474"/>
        <dbReference type="ChEBI" id="CHEBI:84139"/>
        <dbReference type="EC" id="3.1.3.25"/>
    </reaction>
</comment>
<dbReference type="Proteomes" id="UP001180616">
    <property type="component" value="Chromosome"/>
</dbReference>
<dbReference type="CDD" id="cd01639">
    <property type="entry name" value="IMPase"/>
    <property type="match status" value="1"/>
</dbReference>
<evidence type="ECO:0000256" key="3">
    <source>
        <dbReference type="ARBA" id="ARBA00022723"/>
    </source>
</evidence>
<evidence type="ECO:0000256" key="1">
    <source>
        <dbReference type="ARBA" id="ARBA00001033"/>
    </source>
</evidence>
<gene>
    <name evidence="7" type="ORF">KPS_001307</name>
</gene>
<dbReference type="InterPro" id="IPR022337">
    <property type="entry name" value="Inositol_monophosphatase_SuhB"/>
</dbReference>
<dbReference type="EMBL" id="CP133659">
    <property type="protein sequence ID" value="WMW66700.1"/>
    <property type="molecule type" value="Genomic_DNA"/>
</dbReference>
<evidence type="ECO:0000256" key="2">
    <source>
        <dbReference type="ARBA" id="ARBA00001946"/>
    </source>
</evidence>
<evidence type="ECO:0000256" key="6">
    <source>
        <dbReference type="RuleBase" id="RU364068"/>
    </source>
</evidence>
<dbReference type="PANTHER" id="PTHR20854">
    <property type="entry name" value="INOSITOL MONOPHOSPHATASE"/>
    <property type="match status" value="1"/>
</dbReference>